<feature type="region of interest" description="Disordered" evidence="1">
    <location>
        <begin position="47"/>
        <end position="85"/>
    </location>
</feature>
<evidence type="ECO:0000313" key="3">
    <source>
        <dbReference type="EMBL" id="MDF2254330.1"/>
    </source>
</evidence>
<comment type="caution">
    <text evidence="3">The sequence shown here is derived from an EMBL/GenBank/DDBJ whole genome shotgun (WGS) entry which is preliminary data.</text>
</comment>
<evidence type="ECO:0000256" key="1">
    <source>
        <dbReference type="SAM" id="MobiDB-lite"/>
    </source>
</evidence>
<feature type="compositionally biased region" description="Low complexity" evidence="1">
    <location>
        <begin position="48"/>
        <end position="76"/>
    </location>
</feature>
<keyword evidence="2" id="KW-0472">Membrane</keyword>
<evidence type="ECO:0008006" key="5">
    <source>
        <dbReference type="Google" id="ProtNLM"/>
    </source>
</evidence>
<dbReference type="Proteomes" id="UP001220022">
    <property type="component" value="Unassembled WGS sequence"/>
</dbReference>
<accession>A0ABT5YS54</accession>
<dbReference type="EMBL" id="JARHTQ010000001">
    <property type="protein sequence ID" value="MDF2254330.1"/>
    <property type="molecule type" value="Genomic_DNA"/>
</dbReference>
<keyword evidence="2" id="KW-1133">Transmembrane helix</keyword>
<reference evidence="3 4" key="1">
    <citation type="submission" date="2023-03" db="EMBL/GenBank/DDBJ databases">
        <title>Draft genome sequence of type strain Streptomyces ferralitis JCM 14344.</title>
        <authorList>
            <person name="Klaysubun C."/>
            <person name="Duangmal K."/>
        </authorList>
    </citation>
    <scope>NUCLEOTIDE SEQUENCE [LARGE SCALE GENOMIC DNA]</scope>
    <source>
        <strain evidence="3 4">JCM 14344</strain>
    </source>
</reference>
<protein>
    <recommendedName>
        <fullName evidence="5">Secreted protein</fullName>
    </recommendedName>
</protein>
<name>A0ABT5YS54_9ACTN</name>
<organism evidence="3 4">
    <name type="scientific">Streptantibioticus ferralitis</name>
    <dbReference type="NCBI Taxonomy" id="236510"/>
    <lineage>
        <taxon>Bacteria</taxon>
        <taxon>Bacillati</taxon>
        <taxon>Actinomycetota</taxon>
        <taxon>Actinomycetes</taxon>
        <taxon>Kitasatosporales</taxon>
        <taxon>Streptomycetaceae</taxon>
        <taxon>Streptantibioticus</taxon>
    </lineage>
</organism>
<keyword evidence="4" id="KW-1185">Reference proteome</keyword>
<evidence type="ECO:0000256" key="2">
    <source>
        <dbReference type="SAM" id="Phobius"/>
    </source>
</evidence>
<evidence type="ECO:0000313" key="4">
    <source>
        <dbReference type="Proteomes" id="UP001220022"/>
    </source>
</evidence>
<proteinExistence type="predicted"/>
<sequence length="228" mass="23934">MSARSDDYSGRAPRVLRRALIGTAVLAVLIALAGLFAYATRDSRRPAKVPVSRSSSVSTAPSTPSSSASASAGRSTLPKPPATHDPIVLGKAAATALWTYDTRAYSQPQLLSALHAWMTSESNYADVASVNQQVPTTQLWEQMAQDRQYATATVNEAHFPASFTHALQADPGAITQAYIYAVTVTGKQSIAWNGAPHGGAEDRSTTLAVQCRPGKDCALVGVLPAVAP</sequence>
<feature type="transmembrane region" description="Helical" evidence="2">
    <location>
        <begin position="20"/>
        <end position="39"/>
    </location>
</feature>
<gene>
    <name evidence="3" type="ORF">P2L57_00900</name>
</gene>
<keyword evidence="2" id="KW-0812">Transmembrane</keyword>